<dbReference type="STRING" id="307972.A0A2G8JH84"/>
<dbReference type="AlphaFoldDB" id="A0A2G8JH84"/>
<keyword evidence="1" id="KW-0808">Transferase</keyword>
<comment type="caution">
    <text evidence="1">The sequence shown here is derived from an EMBL/GenBank/DDBJ whole genome shotgun (WGS) entry which is preliminary data.</text>
</comment>
<dbReference type="OrthoDB" id="442176at2759"/>
<accession>A0A2G8JH84</accession>
<name>A0A2G8JH84_STIJA</name>
<organism evidence="1 2">
    <name type="scientific">Stichopus japonicus</name>
    <name type="common">Sea cucumber</name>
    <dbReference type="NCBI Taxonomy" id="307972"/>
    <lineage>
        <taxon>Eukaryota</taxon>
        <taxon>Metazoa</taxon>
        <taxon>Echinodermata</taxon>
        <taxon>Eleutherozoa</taxon>
        <taxon>Echinozoa</taxon>
        <taxon>Holothuroidea</taxon>
        <taxon>Aspidochirotacea</taxon>
        <taxon>Aspidochirotida</taxon>
        <taxon>Stichopodidae</taxon>
        <taxon>Apostichopus</taxon>
    </lineage>
</organism>
<keyword evidence="2" id="KW-1185">Reference proteome</keyword>
<dbReference type="GO" id="GO:0016301">
    <property type="term" value="F:kinase activity"/>
    <property type="evidence" value="ECO:0007669"/>
    <property type="project" value="UniProtKB-KW"/>
</dbReference>
<reference evidence="1 2" key="1">
    <citation type="journal article" date="2017" name="PLoS Biol.">
        <title>The sea cucumber genome provides insights into morphological evolution and visceral regeneration.</title>
        <authorList>
            <person name="Zhang X."/>
            <person name="Sun L."/>
            <person name="Yuan J."/>
            <person name="Sun Y."/>
            <person name="Gao Y."/>
            <person name="Zhang L."/>
            <person name="Li S."/>
            <person name="Dai H."/>
            <person name="Hamel J.F."/>
            <person name="Liu C."/>
            <person name="Yu Y."/>
            <person name="Liu S."/>
            <person name="Lin W."/>
            <person name="Guo K."/>
            <person name="Jin S."/>
            <person name="Xu P."/>
            <person name="Storey K.B."/>
            <person name="Huan P."/>
            <person name="Zhang T."/>
            <person name="Zhou Y."/>
            <person name="Zhang J."/>
            <person name="Lin C."/>
            <person name="Li X."/>
            <person name="Xing L."/>
            <person name="Huo D."/>
            <person name="Sun M."/>
            <person name="Wang L."/>
            <person name="Mercier A."/>
            <person name="Li F."/>
            <person name="Yang H."/>
            <person name="Xiang J."/>
        </authorList>
    </citation>
    <scope>NUCLEOTIDE SEQUENCE [LARGE SCALE GENOMIC DNA]</scope>
    <source>
        <strain evidence="1">Shaxun</strain>
        <tissue evidence="1">Muscle</tissue>
    </source>
</reference>
<keyword evidence="1" id="KW-0418">Kinase</keyword>
<evidence type="ECO:0000313" key="2">
    <source>
        <dbReference type="Proteomes" id="UP000230750"/>
    </source>
</evidence>
<protein>
    <submittedName>
        <fullName evidence="1">Putative calcium/calmodulin-dependent protein kinase type II delta chain</fullName>
    </submittedName>
</protein>
<dbReference type="EMBL" id="MRZV01001985">
    <property type="protein sequence ID" value="PIK35102.1"/>
    <property type="molecule type" value="Genomic_DNA"/>
</dbReference>
<dbReference type="Gene3D" id="3.10.450.50">
    <property type="match status" value="1"/>
</dbReference>
<evidence type="ECO:0000313" key="1">
    <source>
        <dbReference type="EMBL" id="PIK35102.1"/>
    </source>
</evidence>
<sequence>MPMTKGYCVLYSVGKNKKDNGIKGSTEGSTVDDEDTKSKKQEIIKLTENLLDSIKNGDFDAYA</sequence>
<gene>
    <name evidence="1" type="ORF">BSL78_28067</name>
</gene>
<proteinExistence type="predicted"/>
<dbReference type="Proteomes" id="UP000230750">
    <property type="component" value="Unassembled WGS sequence"/>
</dbReference>